<dbReference type="AlphaFoldDB" id="A0A7W7FYH6"/>
<feature type="DNA-binding region" description="H-T-H motif" evidence="2">
    <location>
        <begin position="33"/>
        <end position="52"/>
    </location>
</feature>
<dbReference type="EMBL" id="JACHMH010000001">
    <property type="protein sequence ID" value="MBB4680064.1"/>
    <property type="molecule type" value="Genomic_DNA"/>
</dbReference>
<evidence type="ECO:0000259" key="3">
    <source>
        <dbReference type="PROSITE" id="PS50977"/>
    </source>
</evidence>
<organism evidence="4 5">
    <name type="scientific">Crossiella cryophila</name>
    <dbReference type="NCBI Taxonomy" id="43355"/>
    <lineage>
        <taxon>Bacteria</taxon>
        <taxon>Bacillati</taxon>
        <taxon>Actinomycetota</taxon>
        <taxon>Actinomycetes</taxon>
        <taxon>Pseudonocardiales</taxon>
        <taxon>Pseudonocardiaceae</taxon>
        <taxon>Crossiella</taxon>
    </lineage>
</organism>
<dbReference type="PANTHER" id="PTHR30055">
    <property type="entry name" value="HTH-TYPE TRANSCRIPTIONAL REGULATOR RUTR"/>
    <property type="match status" value="1"/>
</dbReference>
<dbReference type="Pfam" id="PF00440">
    <property type="entry name" value="TetR_N"/>
    <property type="match status" value="1"/>
</dbReference>
<proteinExistence type="predicted"/>
<protein>
    <submittedName>
        <fullName evidence="4">AcrR family transcriptional regulator</fullName>
    </submittedName>
</protein>
<dbReference type="InterPro" id="IPR049513">
    <property type="entry name" value="TetR_C_40"/>
</dbReference>
<dbReference type="Gene3D" id="1.10.357.10">
    <property type="entry name" value="Tetracycline Repressor, domain 2"/>
    <property type="match status" value="1"/>
</dbReference>
<accession>A0A7W7FYH6</accession>
<keyword evidence="1 2" id="KW-0238">DNA-binding</keyword>
<evidence type="ECO:0000256" key="1">
    <source>
        <dbReference type="ARBA" id="ARBA00023125"/>
    </source>
</evidence>
<evidence type="ECO:0000313" key="5">
    <source>
        <dbReference type="Proteomes" id="UP000533598"/>
    </source>
</evidence>
<dbReference type="PANTHER" id="PTHR30055:SF226">
    <property type="entry name" value="HTH-TYPE TRANSCRIPTIONAL REGULATOR PKSA"/>
    <property type="match status" value="1"/>
</dbReference>
<dbReference type="GO" id="GO:0000976">
    <property type="term" value="F:transcription cis-regulatory region binding"/>
    <property type="evidence" value="ECO:0007669"/>
    <property type="project" value="TreeGrafter"/>
</dbReference>
<dbReference type="InterPro" id="IPR001647">
    <property type="entry name" value="HTH_TetR"/>
</dbReference>
<dbReference type="GO" id="GO:0003700">
    <property type="term" value="F:DNA-binding transcription factor activity"/>
    <property type="evidence" value="ECO:0007669"/>
    <property type="project" value="TreeGrafter"/>
</dbReference>
<name>A0A7W7FYH6_9PSEU</name>
<dbReference type="SUPFAM" id="SSF48498">
    <property type="entry name" value="Tetracyclin repressor-like, C-terminal domain"/>
    <property type="match status" value="1"/>
</dbReference>
<evidence type="ECO:0000313" key="4">
    <source>
        <dbReference type="EMBL" id="MBB4680064.1"/>
    </source>
</evidence>
<sequence length="208" mass="22392">MTTRLDRRKTETRRKLLDAARAMLAAGTAHQASIQEITDAADVGFGSFYNHFPSKTELFGAAVEDVLEEIGGQLDELGSSLPDPAAAFAQSVRLAGRLARQRPQIAQVMVRHGVAYLDSERGLAPRALRDITAGIESGRFRVANPKLAMATVAGSLLAALHLSLTDPDFDEDAVYDQLAEQFLCMLGMPQAEAHALVGTPLPVLTPER</sequence>
<feature type="domain" description="HTH tetR-type" evidence="3">
    <location>
        <begin position="10"/>
        <end position="70"/>
    </location>
</feature>
<gene>
    <name evidence="4" type="ORF">HNR67_006182</name>
</gene>
<reference evidence="4 5" key="1">
    <citation type="submission" date="2020-08" db="EMBL/GenBank/DDBJ databases">
        <title>Sequencing the genomes of 1000 actinobacteria strains.</title>
        <authorList>
            <person name="Klenk H.-P."/>
        </authorList>
    </citation>
    <scope>NUCLEOTIDE SEQUENCE [LARGE SCALE GENOMIC DNA]</scope>
    <source>
        <strain evidence="4 5">DSM 44230</strain>
    </source>
</reference>
<dbReference type="SUPFAM" id="SSF46689">
    <property type="entry name" value="Homeodomain-like"/>
    <property type="match status" value="1"/>
</dbReference>
<dbReference type="Proteomes" id="UP000533598">
    <property type="component" value="Unassembled WGS sequence"/>
</dbReference>
<dbReference type="PROSITE" id="PS50977">
    <property type="entry name" value="HTH_TETR_2"/>
    <property type="match status" value="1"/>
</dbReference>
<dbReference type="InterPro" id="IPR009057">
    <property type="entry name" value="Homeodomain-like_sf"/>
</dbReference>
<dbReference type="InterPro" id="IPR036271">
    <property type="entry name" value="Tet_transcr_reg_TetR-rel_C_sf"/>
</dbReference>
<evidence type="ECO:0000256" key="2">
    <source>
        <dbReference type="PROSITE-ProRule" id="PRU00335"/>
    </source>
</evidence>
<dbReference type="Pfam" id="PF21306">
    <property type="entry name" value="TetR_C_40"/>
    <property type="match status" value="1"/>
</dbReference>
<dbReference type="InterPro" id="IPR050109">
    <property type="entry name" value="HTH-type_TetR-like_transc_reg"/>
</dbReference>
<keyword evidence="5" id="KW-1185">Reference proteome</keyword>
<dbReference type="RefSeq" id="WP_185005738.1">
    <property type="nucleotide sequence ID" value="NZ_BAAAUI010000019.1"/>
</dbReference>
<comment type="caution">
    <text evidence="4">The sequence shown here is derived from an EMBL/GenBank/DDBJ whole genome shotgun (WGS) entry which is preliminary data.</text>
</comment>